<evidence type="ECO:0000313" key="4">
    <source>
        <dbReference type="Proteomes" id="UP000218209"/>
    </source>
</evidence>
<dbReference type="InterPro" id="IPR000719">
    <property type="entry name" value="Prot_kinase_dom"/>
</dbReference>
<accession>A0A1X6PIB4</accession>
<evidence type="ECO:0000259" key="2">
    <source>
        <dbReference type="PROSITE" id="PS50011"/>
    </source>
</evidence>
<dbReference type="PROSITE" id="PS50011">
    <property type="entry name" value="PROTEIN_KINASE_DOM"/>
    <property type="match status" value="1"/>
</dbReference>
<evidence type="ECO:0000313" key="3">
    <source>
        <dbReference type="EMBL" id="OSX80619.1"/>
    </source>
</evidence>
<dbReference type="InterPro" id="IPR011009">
    <property type="entry name" value="Kinase-like_dom_sf"/>
</dbReference>
<feature type="region of interest" description="Disordered" evidence="1">
    <location>
        <begin position="1"/>
        <end position="26"/>
    </location>
</feature>
<dbReference type="Gene3D" id="1.10.510.10">
    <property type="entry name" value="Transferase(Phosphotransferase) domain 1"/>
    <property type="match status" value="1"/>
</dbReference>
<evidence type="ECO:0000256" key="1">
    <source>
        <dbReference type="SAM" id="MobiDB-lite"/>
    </source>
</evidence>
<dbReference type="GO" id="GO:0005524">
    <property type="term" value="F:ATP binding"/>
    <property type="evidence" value="ECO:0007669"/>
    <property type="project" value="InterPro"/>
</dbReference>
<reference evidence="3 4" key="1">
    <citation type="submission" date="2017-03" db="EMBL/GenBank/DDBJ databases">
        <title>WGS assembly of Porphyra umbilicalis.</title>
        <authorList>
            <person name="Brawley S.H."/>
            <person name="Blouin N.A."/>
            <person name="Ficko-Blean E."/>
            <person name="Wheeler G.L."/>
            <person name="Lohr M."/>
            <person name="Goodson H.V."/>
            <person name="Jenkins J.W."/>
            <person name="Blaby-Haas C.E."/>
            <person name="Helliwell K.E."/>
            <person name="Chan C."/>
            <person name="Marriage T."/>
            <person name="Bhattacharya D."/>
            <person name="Klein A.S."/>
            <person name="Badis Y."/>
            <person name="Brodie J."/>
            <person name="Cao Y."/>
            <person name="Collen J."/>
            <person name="Dittami S.M."/>
            <person name="Gachon C.M."/>
            <person name="Green B.R."/>
            <person name="Karpowicz S."/>
            <person name="Kim J.W."/>
            <person name="Kudahl U."/>
            <person name="Lin S."/>
            <person name="Michel G."/>
            <person name="Mittag M."/>
            <person name="Olson B.J."/>
            <person name="Pangilinan J."/>
            <person name="Peng Y."/>
            <person name="Qiu H."/>
            <person name="Shu S."/>
            <person name="Singer J.T."/>
            <person name="Smith A.G."/>
            <person name="Sprecher B.N."/>
            <person name="Wagner V."/>
            <person name="Wang W."/>
            <person name="Wang Z.-Y."/>
            <person name="Yan J."/>
            <person name="Yarish C."/>
            <person name="Zoeuner-Riek S."/>
            <person name="Zhuang Y."/>
            <person name="Zou Y."/>
            <person name="Lindquist E.A."/>
            <person name="Grimwood J."/>
            <person name="Barry K."/>
            <person name="Rokhsar D.S."/>
            <person name="Schmutz J."/>
            <person name="Stiller J.W."/>
            <person name="Grossman A.R."/>
            <person name="Prochnik S.E."/>
        </authorList>
    </citation>
    <scope>NUCLEOTIDE SEQUENCE [LARGE SCALE GENOMIC DNA]</scope>
    <source>
        <strain evidence="3">4086291</strain>
    </source>
</reference>
<dbReference type="GO" id="GO:0004672">
    <property type="term" value="F:protein kinase activity"/>
    <property type="evidence" value="ECO:0007669"/>
    <property type="project" value="InterPro"/>
</dbReference>
<protein>
    <recommendedName>
        <fullName evidence="2">Protein kinase domain-containing protein</fullName>
    </recommendedName>
</protein>
<proteinExistence type="predicted"/>
<feature type="domain" description="Protein kinase" evidence="2">
    <location>
        <begin position="1"/>
        <end position="246"/>
    </location>
</feature>
<dbReference type="EMBL" id="KV918771">
    <property type="protein sequence ID" value="OSX80619.1"/>
    <property type="molecule type" value="Genomic_DNA"/>
</dbReference>
<organism evidence="3 4">
    <name type="scientific">Porphyra umbilicalis</name>
    <name type="common">Purple laver</name>
    <name type="synonym">Red alga</name>
    <dbReference type="NCBI Taxonomy" id="2786"/>
    <lineage>
        <taxon>Eukaryota</taxon>
        <taxon>Rhodophyta</taxon>
        <taxon>Bangiophyceae</taxon>
        <taxon>Bangiales</taxon>
        <taxon>Bangiaceae</taxon>
        <taxon>Porphyra</taxon>
    </lineage>
</organism>
<sequence>MHRRPPSVPFTDRPDPARGSQPGELGGPPLVLPSAEIFPVFQSRFTEFHDQDWTSRFFLKQPRLLHAADPVVRKEIKSYMELELLLFESVLRHNEHPNIVKYHGCKVMGGLVVGLVLDRLLTTLYYRCFDTATPLDVDAILAQVRAALEHLHTNLYVRDDGGNRVQVPYCHNDVSVHNIMVTKDGDREVAVLMDFDSCVRAGLPLGKSMIRDPVGRTSKVEIDWRGFEDVEKHLREAFPCAGKRNE</sequence>
<gene>
    <name evidence="3" type="ORF">BU14_0048s0034</name>
</gene>
<dbReference type="AlphaFoldDB" id="A0A1X6PIB4"/>
<dbReference type="Proteomes" id="UP000218209">
    <property type="component" value="Unassembled WGS sequence"/>
</dbReference>
<dbReference type="OrthoDB" id="4062651at2759"/>
<name>A0A1X6PIB4_PORUM</name>
<keyword evidence="4" id="KW-1185">Reference proteome</keyword>
<dbReference type="SUPFAM" id="SSF56112">
    <property type="entry name" value="Protein kinase-like (PK-like)"/>
    <property type="match status" value="1"/>
</dbReference>